<dbReference type="InterPro" id="IPR001647">
    <property type="entry name" value="HTH_TetR"/>
</dbReference>
<dbReference type="InterPro" id="IPR039532">
    <property type="entry name" value="TetR_C_Firmicutes"/>
</dbReference>
<reference evidence="4" key="1">
    <citation type="submission" date="2020-10" db="EMBL/GenBank/DDBJ databases">
        <title>Taxonomic study of unclassified bacteria belonging to the class Ktedonobacteria.</title>
        <authorList>
            <person name="Yabe S."/>
            <person name="Wang C.M."/>
            <person name="Zheng Y."/>
            <person name="Sakai Y."/>
            <person name="Cavaletti L."/>
            <person name="Monciardini P."/>
            <person name="Donadio S."/>
        </authorList>
    </citation>
    <scope>NUCLEOTIDE SEQUENCE</scope>
    <source>
        <strain evidence="4">ID150040</strain>
    </source>
</reference>
<dbReference type="PROSITE" id="PS50977">
    <property type="entry name" value="HTH_TETR_2"/>
    <property type="match status" value="1"/>
</dbReference>
<accession>A0A8J3N5S7</accession>
<dbReference type="PANTHER" id="PTHR43479">
    <property type="entry name" value="ACREF/ENVCD OPERON REPRESSOR-RELATED"/>
    <property type="match status" value="1"/>
</dbReference>
<evidence type="ECO:0000256" key="2">
    <source>
        <dbReference type="PROSITE-ProRule" id="PRU00335"/>
    </source>
</evidence>
<feature type="domain" description="HTH tetR-type" evidence="3">
    <location>
        <begin position="11"/>
        <end position="71"/>
    </location>
</feature>
<gene>
    <name evidence="4" type="primary">yxcB_1</name>
    <name evidence="4" type="ORF">KSF_068510</name>
</gene>
<proteinExistence type="predicted"/>
<dbReference type="RefSeq" id="WP_220207401.1">
    <property type="nucleotide sequence ID" value="NZ_BNJK01000001.1"/>
</dbReference>
<protein>
    <submittedName>
        <fullName evidence="4">Transcriptional regulator</fullName>
    </submittedName>
</protein>
<dbReference type="Pfam" id="PF14278">
    <property type="entry name" value="TetR_C_8"/>
    <property type="match status" value="1"/>
</dbReference>
<feature type="DNA-binding region" description="H-T-H motif" evidence="2">
    <location>
        <begin position="34"/>
        <end position="53"/>
    </location>
</feature>
<dbReference type="PANTHER" id="PTHR43479:SF7">
    <property type="entry name" value="TETR-FAMILY TRANSCRIPTIONAL REGULATOR"/>
    <property type="match status" value="1"/>
</dbReference>
<dbReference type="Proteomes" id="UP000597444">
    <property type="component" value="Unassembled WGS sequence"/>
</dbReference>
<dbReference type="SUPFAM" id="SSF46689">
    <property type="entry name" value="Homeodomain-like"/>
    <property type="match status" value="1"/>
</dbReference>
<name>A0A8J3N5S7_9CHLR</name>
<organism evidence="4 5">
    <name type="scientific">Reticulibacter mediterranei</name>
    <dbReference type="NCBI Taxonomy" id="2778369"/>
    <lineage>
        <taxon>Bacteria</taxon>
        <taxon>Bacillati</taxon>
        <taxon>Chloroflexota</taxon>
        <taxon>Ktedonobacteria</taxon>
        <taxon>Ktedonobacterales</taxon>
        <taxon>Reticulibacteraceae</taxon>
        <taxon>Reticulibacter</taxon>
    </lineage>
</organism>
<dbReference type="GO" id="GO:0003677">
    <property type="term" value="F:DNA binding"/>
    <property type="evidence" value="ECO:0007669"/>
    <property type="project" value="UniProtKB-UniRule"/>
</dbReference>
<evidence type="ECO:0000313" key="4">
    <source>
        <dbReference type="EMBL" id="GHO96803.1"/>
    </source>
</evidence>
<evidence type="ECO:0000313" key="5">
    <source>
        <dbReference type="Proteomes" id="UP000597444"/>
    </source>
</evidence>
<dbReference type="EMBL" id="BNJK01000001">
    <property type="protein sequence ID" value="GHO96803.1"/>
    <property type="molecule type" value="Genomic_DNA"/>
</dbReference>
<keyword evidence="5" id="KW-1185">Reference proteome</keyword>
<keyword evidence="1 2" id="KW-0238">DNA-binding</keyword>
<evidence type="ECO:0000259" key="3">
    <source>
        <dbReference type="PROSITE" id="PS50977"/>
    </source>
</evidence>
<comment type="caution">
    <text evidence="4">The sequence shown here is derived from an EMBL/GenBank/DDBJ whole genome shotgun (WGS) entry which is preliminary data.</text>
</comment>
<dbReference type="InterPro" id="IPR050624">
    <property type="entry name" value="HTH-type_Tx_Regulator"/>
</dbReference>
<dbReference type="Gene3D" id="1.10.357.10">
    <property type="entry name" value="Tetracycline Repressor, domain 2"/>
    <property type="match status" value="1"/>
</dbReference>
<sequence>MSQIPGDLRVRRTQKLIWDAFIVLVEERSFDAITVGEITSRAMVSRTAFYRYYQDKYDLVEKMFEEIVRSVNSEMDLFRRDVVDAFDGQYRPKSWKQLFEYAEALTVPEPLVTFFEHVIEYEQLYRALLGKKGSSWFVTRMREYLAEIIGERLQELVMMLNRKPLVEARAFADGFVATLIAAQFVAAITWWLEQEKPYTPHQIATYCYRTMCSLLKDVHTWDEK</sequence>
<dbReference type="AlphaFoldDB" id="A0A8J3N5S7"/>
<dbReference type="Pfam" id="PF00440">
    <property type="entry name" value="TetR_N"/>
    <property type="match status" value="1"/>
</dbReference>
<dbReference type="InterPro" id="IPR009057">
    <property type="entry name" value="Homeodomain-like_sf"/>
</dbReference>
<evidence type="ECO:0000256" key="1">
    <source>
        <dbReference type="ARBA" id="ARBA00023125"/>
    </source>
</evidence>